<feature type="compositionally biased region" description="Pro residues" evidence="12">
    <location>
        <begin position="55"/>
        <end position="67"/>
    </location>
</feature>
<dbReference type="Pfam" id="PF01762">
    <property type="entry name" value="Galactosyl_T"/>
    <property type="match status" value="1"/>
</dbReference>
<evidence type="ECO:0000256" key="5">
    <source>
        <dbReference type="ARBA" id="ARBA00022692"/>
    </source>
</evidence>
<evidence type="ECO:0000256" key="12">
    <source>
        <dbReference type="SAM" id="MobiDB-lite"/>
    </source>
</evidence>
<evidence type="ECO:0000256" key="6">
    <source>
        <dbReference type="ARBA" id="ARBA00022968"/>
    </source>
</evidence>
<evidence type="ECO:0000313" key="15">
    <source>
        <dbReference type="Proteomes" id="UP001154114"/>
    </source>
</evidence>
<feature type="compositionally biased region" description="Low complexity" evidence="12">
    <location>
        <begin position="70"/>
        <end position="97"/>
    </location>
</feature>
<organism evidence="14 15">
    <name type="scientific">Chrysodeixis includens</name>
    <name type="common">Soybean looper</name>
    <name type="synonym">Pseudoplusia includens</name>
    <dbReference type="NCBI Taxonomy" id="689277"/>
    <lineage>
        <taxon>Eukaryota</taxon>
        <taxon>Metazoa</taxon>
        <taxon>Ecdysozoa</taxon>
        <taxon>Arthropoda</taxon>
        <taxon>Hexapoda</taxon>
        <taxon>Insecta</taxon>
        <taxon>Pterygota</taxon>
        <taxon>Neoptera</taxon>
        <taxon>Endopterygota</taxon>
        <taxon>Lepidoptera</taxon>
        <taxon>Glossata</taxon>
        <taxon>Ditrysia</taxon>
        <taxon>Noctuoidea</taxon>
        <taxon>Noctuidae</taxon>
        <taxon>Plusiinae</taxon>
        <taxon>Chrysodeixis</taxon>
    </lineage>
</organism>
<keyword evidence="13" id="KW-0732">Signal</keyword>
<dbReference type="FunFam" id="3.90.550.50:FF:000001">
    <property type="entry name" value="Hexosyltransferase"/>
    <property type="match status" value="1"/>
</dbReference>
<evidence type="ECO:0000256" key="8">
    <source>
        <dbReference type="ARBA" id="ARBA00023034"/>
    </source>
</evidence>
<evidence type="ECO:0000256" key="2">
    <source>
        <dbReference type="ARBA" id="ARBA00008661"/>
    </source>
</evidence>
<keyword evidence="7" id="KW-1133">Transmembrane helix</keyword>
<accession>A0A9P0FXY2</accession>
<keyword evidence="5" id="KW-0812">Transmembrane</keyword>
<dbReference type="InterPro" id="IPR002659">
    <property type="entry name" value="Glyco_trans_31"/>
</dbReference>
<dbReference type="PANTHER" id="PTHR11214:SF379">
    <property type="entry name" value="HEXOSYLTRANSFERASE-RELATED"/>
    <property type="match status" value="1"/>
</dbReference>
<evidence type="ECO:0000256" key="9">
    <source>
        <dbReference type="ARBA" id="ARBA00023136"/>
    </source>
</evidence>
<keyword evidence="15" id="KW-1185">Reference proteome</keyword>
<keyword evidence="9" id="KW-0472">Membrane</keyword>
<dbReference type="EMBL" id="LR824028">
    <property type="protein sequence ID" value="CAH0598129.1"/>
    <property type="molecule type" value="Genomic_DNA"/>
</dbReference>
<keyword evidence="8 11" id="KW-0333">Golgi apparatus</keyword>
<protein>
    <recommendedName>
        <fullName evidence="11">Hexosyltransferase</fullName>
        <ecNumber evidence="11">2.4.1.-</ecNumber>
    </recommendedName>
</protein>
<dbReference type="EC" id="2.4.1.-" evidence="11"/>
<dbReference type="PANTHER" id="PTHR11214">
    <property type="entry name" value="BETA-1,3-N-ACETYLGLUCOSAMINYLTRANSFERASE"/>
    <property type="match status" value="1"/>
</dbReference>
<comment type="similarity">
    <text evidence="2 11">Belongs to the glycosyltransferase 31 family.</text>
</comment>
<evidence type="ECO:0000256" key="10">
    <source>
        <dbReference type="ARBA" id="ARBA00023180"/>
    </source>
</evidence>
<feature type="region of interest" description="Disordered" evidence="12">
    <location>
        <begin position="55"/>
        <end position="140"/>
    </location>
</feature>
<evidence type="ECO:0000256" key="7">
    <source>
        <dbReference type="ARBA" id="ARBA00022989"/>
    </source>
</evidence>
<dbReference type="GO" id="GO:0016758">
    <property type="term" value="F:hexosyltransferase activity"/>
    <property type="evidence" value="ECO:0007669"/>
    <property type="project" value="InterPro"/>
</dbReference>
<evidence type="ECO:0000256" key="1">
    <source>
        <dbReference type="ARBA" id="ARBA00004323"/>
    </source>
</evidence>
<keyword evidence="6" id="KW-0735">Signal-anchor</keyword>
<evidence type="ECO:0000313" key="14">
    <source>
        <dbReference type="EMBL" id="CAH0598129.1"/>
    </source>
</evidence>
<proteinExistence type="inferred from homology"/>
<dbReference type="AlphaFoldDB" id="A0A9P0FXY2"/>
<feature type="signal peptide" evidence="13">
    <location>
        <begin position="1"/>
        <end position="48"/>
    </location>
</feature>
<comment type="subcellular location">
    <subcellularLocation>
        <location evidence="1 11">Golgi apparatus membrane</location>
        <topology evidence="1 11">Single-pass type II membrane protein</topology>
    </subcellularLocation>
</comment>
<feature type="chain" id="PRO_5040225710" description="Hexosyltransferase" evidence="13">
    <location>
        <begin position="49"/>
        <end position="415"/>
    </location>
</feature>
<sequence>MRLRSSVFQLLRRCLVRRGGEPAGMGHMRRSHCAALAALGALLLLLLARLPPAAPPAPRAPPAPPHTSHPHTAAPRTNTSWPAAAAAPPAPLAALADPPSPPSPQPCPPRRPRGSGAPPGRAPRPAPAPSPAAAARRDPRVVLTRDVYEAGHERPHPELCPALGARLRLLVLVTSAPAHAAARDAVRLTWGHYAARADVALAFVLGAPPAALRPAIAAEDALYGDVIVGRSLDTYSNLTLKTLSMLEWADTYCPRAPRLLKTDDDMFINVPRLLEFASAPARANATRTIWGKVVRRALPKRTTKSKYYVSPLQFPARVFPDFATGPAYLLTADCIRPLLAAAPAEPYVRLEDVFVTGVLAARLGLRRLHAPEFYNKKVAAHPCAVQRGLAIHMVRYHEQFDLWRKLLDGKTKCAS</sequence>
<dbReference type="Gene3D" id="3.90.550.50">
    <property type="match status" value="1"/>
</dbReference>
<gene>
    <name evidence="14" type="ORF">CINC_LOCUS7981</name>
</gene>
<name>A0A9P0FXY2_CHRIL</name>
<dbReference type="Proteomes" id="UP001154114">
    <property type="component" value="Chromosome 25"/>
</dbReference>
<evidence type="ECO:0000256" key="3">
    <source>
        <dbReference type="ARBA" id="ARBA00022676"/>
    </source>
</evidence>
<keyword evidence="3 11" id="KW-0328">Glycosyltransferase</keyword>
<feature type="compositionally biased region" description="Pro residues" evidence="12">
    <location>
        <begin position="98"/>
        <end position="109"/>
    </location>
</feature>
<evidence type="ECO:0000256" key="11">
    <source>
        <dbReference type="RuleBase" id="RU363063"/>
    </source>
</evidence>
<dbReference type="OrthoDB" id="5512589at2759"/>
<keyword evidence="4" id="KW-0808">Transferase</keyword>
<dbReference type="GO" id="GO:0000139">
    <property type="term" value="C:Golgi membrane"/>
    <property type="evidence" value="ECO:0007669"/>
    <property type="project" value="UniProtKB-SubCell"/>
</dbReference>
<dbReference type="GO" id="GO:0006493">
    <property type="term" value="P:protein O-linked glycosylation"/>
    <property type="evidence" value="ECO:0007669"/>
    <property type="project" value="TreeGrafter"/>
</dbReference>
<reference evidence="14" key="1">
    <citation type="submission" date="2021-12" db="EMBL/GenBank/DDBJ databases">
        <authorList>
            <person name="King R."/>
        </authorList>
    </citation>
    <scope>NUCLEOTIDE SEQUENCE</scope>
</reference>
<keyword evidence="10" id="KW-0325">Glycoprotein</keyword>
<evidence type="ECO:0000256" key="13">
    <source>
        <dbReference type="SAM" id="SignalP"/>
    </source>
</evidence>
<evidence type="ECO:0000256" key="4">
    <source>
        <dbReference type="ARBA" id="ARBA00022679"/>
    </source>
</evidence>
<feature type="compositionally biased region" description="Pro residues" evidence="12">
    <location>
        <begin position="120"/>
        <end position="130"/>
    </location>
</feature>